<dbReference type="InterPro" id="IPR011527">
    <property type="entry name" value="ABC1_TM_dom"/>
</dbReference>
<dbReference type="PANTHER" id="PTHR24221:SF402">
    <property type="entry name" value="IRON-SULFUR CLUSTERS TRANSPORTER ABCB7, MITOCHONDRIAL"/>
    <property type="match status" value="1"/>
</dbReference>
<name>A0A250X7D2_9CHLO</name>
<dbReference type="Gene3D" id="3.40.50.300">
    <property type="entry name" value="P-loop containing nucleotide triphosphate hydrolases"/>
    <property type="match status" value="1"/>
</dbReference>
<dbReference type="InterPro" id="IPR003439">
    <property type="entry name" value="ABC_transporter-like_ATP-bd"/>
</dbReference>
<keyword evidence="13" id="KW-1185">Reference proteome</keyword>
<sequence>MNTQYKPLKTFAYYEYWHALLHEFYMTIRFALLRALNRECGEHALAQNGWIFRQAISEGTVCANDGCFQRKQRLFSLFPPQLLRTCSFSTFSTVSQGHLPELYCHWKLFRHFSIPAQDLAKRTTATVNAEPNSQLPGLALHQNHSHQSTIGTMKTGAHSQRSLNVDGEKMTDVDILKKLSTYLWPKDKPDLQRRVVASAALLVAAKLLNVSVPVIMKEAVDAMSITVSSDALLSLSATSSTVYFWSPMTLIIAYGGARTGTALLNELRNVIFSKVSQSAIRLLATEVFAHLHSLDLNFHLSRQTGAISRIVDRGTRGMSFILSAAVFNVAPTLLEVIAVTGILTYTCGPTLGGLTLATLTAYAAFTLAVTQWRTQFRRSQNKAESEASSRAVDSLINYETVKYFNNEKHEVARYDECMARYQEAGLKQATSLSYLNFGQGVIFTVAMTAGMALTAQRVAVGEATVGDVVMVNGLLFQLSMPLNFLGTVYRETRQSLVDMGAMFALLNQTSSVKDAPDAQPLPPSPPQGYDIDMQDVRFGYRPDSPLIKGITLSVPAGTSCALVGASGSGKSTMLRLLFRFFDVEGGRIQVGGFDVRKLTTTSLRSAIANVPQDMVLFNDSIYYNISYGDLSAPRERVEAAAKAARIHDTIMNMPEGYNTVVGERGLKLSGGEKQRVAIARAFLKAPRILLFDEATSALDSNTEEGVLDALHDLARGRTTLMVAHRLSTAAQCDKIAVIEDGTVVESGTHSELLAQDGRYAQLWEKQGAGAGDT</sequence>
<dbReference type="InterPro" id="IPR017871">
    <property type="entry name" value="ABC_transporter-like_CS"/>
</dbReference>
<dbReference type="Proteomes" id="UP000232323">
    <property type="component" value="Unassembled WGS sequence"/>
</dbReference>
<feature type="domain" description="ABC transmembrane type-1" evidence="11">
    <location>
        <begin position="196"/>
        <end position="494"/>
    </location>
</feature>
<dbReference type="PROSITE" id="PS00211">
    <property type="entry name" value="ABC_TRANSPORTER_1"/>
    <property type="match status" value="1"/>
</dbReference>
<protein>
    <recommendedName>
        <fullName evidence="14">ABC transporter domain-containing protein</fullName>
    </recommendedName>
</protein>
<comment type="caution">
    <text evidence="12">The sequence shown here is derived from an EMBL/GenBank/DDBJ whole genome shotgun (WGS) entry which is preliminary data.</text>
</comment>
<evidence type="ECO:0000259" key="11">
    <source>
        <dbReference type="PROSITE" id="PS50929"/>
    </source>
</evidence>
<proteinExistence type="inferred from homology"/>
<dbReference type="GO" id="GO:0016887">
    <property type="term" value="F:ATP hydrolysis activity"/>
    <property type="evidence" value="ECO:0007669"/>
    <property type="project" value="InterPro"/>
</dbReference>
<evidence type="ECO:0000256" key="9">
    <source>
        <dbReference type="SAM" id="Phobius"/>
    </source>
</evidence>
<dbReference type="OrthoDB" id="6500128at2759"/>
<keyword evidence="2" id="KW-0813">Transport</keyword>
<evidence type="ECO:0000256" key="8">
    <source>
        <dbReference type="ARBA" id="ARBA00024363"/>
    </source>
</evidence>
<dbReference type="Pfam" id="PF00664">
    <property type="entry name" value="ABC_membrane"/>
    <property type="match status" value="1"/>
</dbReference>
<keyword evidence="5" id="KW-0067">ATP-binding</keyword>
<evidence type="ECO:0000313" key="13">
    <source>
        <dbReference type="Proteomes" id="UP000232323"/>
    </source>
</evidence>
<dbReference type="InterPro" id="IPR003593">
    <property type="entry name" value="AAA+_ATPase"/>
</dbReference>
<dbReference type="SMART" id="SM00382">
    <property type="entry name" value="AAA"/>
    <property type="match status" value="1"/>
</dbReference>
<evidence type="ECO:0000256" key="5">
    <source>
        <dbReference type="ARBA" id="ARBA00022840"/>
    </source>
</evidence>
<comment type="subcellular location">
    <subcellularLocation>
        <location evidence="1">Mitochondrion membrane</location>
        <topology evidence="1">Multi-pass membrane protein</topology>
    </subcellularLocation>
</comment>
<evidence type="ECO:0000256" key="7">
    <source>
        <dbReference type="ARBA" id="ARBA00023136"/>
    </source>
</evidence>
<dbReference type="STRING" id="1157962.A0A250X7D2"/>
<keyword evidence="7 9" id="KW-0472">Membrane</keyword>
<accession>A0A250X7D2</accession>
<dbReference type="GO" id="GO:0005524">
    <property type="term" value="F:ATP binding"/>
    <property type="evidence" value="ECO:0007669"/>
    <property type="project" value="UniProtKB-KW"/>
</dbReference>
<dbReference type="EMBL" id="BEGY01000038">
    <property type="protein sequence ID" value="GAX78993.1"/>
    <property type="molecule type" value="Genomic_DNA"/>
</dbReference>
<evidence type="ECO:0000256" key="1">
    <source>
        <dbReference type="ARBA" id="ARBA00004225"/>
    </source>
</evidence>
<keyword evidence="6 9" id="KW-1133">Transmembrane helix</keyword>
<evidence type="ECO:0000256" key="6">
    <source>
        <dbReference type="ARBA" id="ARBA00022989"/>
    </source>
</evidence>
<organism evidence="12 13">
    <name type="scientific">Chlamydomonas eustigma</name>
    <dbReference type="NCBI Taxonomy" id="1157962"/>
    <lineage>
        <taxon>Eukaryota</taxon>
        <taxon>Viridiplantae</taxon>
        <taxon>Chlorophyta</taxon>
        <taxon>core chlorophytes</taxon>
        <taxon>Chlorophyceae</taxon>
        <taxon>CS clade</taxon>
        <taxon>Chlamydomonadales</taxon>
        <taxon>Chlamydomonadaceae</taxon>
        <taxon>Chlamydomonas</taxon>
    </lineage>
</organism>
<feature type="transmembrane region" description="Helical" evidence="9">
    <location>
        <begin position="242"/>
        <end position="264"/>
    </location>
</feature>
<dbReference type="PANTHER" id="PTHR24221">
    <property type="entry name" value="ATP-BINDING CASSETTE SUB-FAMILY B"/>
    <property type="match status" value="1"/>
</dbReference>
<dbReference type="InterPro" id="IPR036640">
    <property type="entry name" value="ABC1_TM_sf"/>
</dbReference>
<dbReference type="SUPFAM" id="SSF52540">
    <property type="entry name" value="P-loop containing nucleoside triphosphate hydrolases"/>
    <property type="match status" value="1"/>
</dbReference>
<reference evidence="12 13" key="1">
    <citation type="submission" date="2017-08" db="EMBL/GenBank/DDBJ databases">
        <title>Acidophilic green algal genome provides insights into adaptation to an acidic environment.</title>
        <authorList>
            <person name="Hirooka S."/>
            <person name="Hirose Y."/>
            <person name="Kanesaki Y."/>
            <person name="Higuchi S."/>
            <person name="Fujiwara T."/>
            <person name="Onuma R."/>
            <person name="Era A."/>
            <person name="Ohbayashi R."/>
            <person name="Uzuka A."/>
            <person name="Nozaki H."/>
            <person name="Yoshikawa H."/>
            <person name="Miyagishima S.Y."/>
        </authorList>
    </citation>
    <scope>NUCLEOTIDE SEQUENCE [LARGE SCALE GENOMIC DNA]</scope>
    <source>
        <strain evidence="12 13">NIES-2499</strain>
    </source>
</reference>
<dbReference type="CDD" id="cd18582">
    <property type="entry name" value="ABC_6TM_ATM1_ABCB7"/>
    <property type="match status" value="1"/>
</dbReference>
<feature type="transmembrane region" description="Helical" evidence="9">
    <location>
        <begin position="195"/>
        <end position="216"/>
    </location>
</feature>
<feature type="transmembrane region" description="Helical" evidence="9">
    <location>
        <begin position="351"/>
        <end position="372"/>
    </location>
</feature>
<dbReference type="GO" id="GO:0005743">
    <property type="term" value="C:mitochondrial inner membrane"/>
    <property type="evidence" value="ECO:0007669"/>
    <property type="project" value="TreeGrafter"/>
</dbReference>
<comment type="similarity">
    <text evidence="8">Belongs to the ABC transporter superfamily. ABCB family. Heavy Metal importer (TC 3.A.1.210) subfamily.</text>
</comment>
<evidence type="ECO:0000256" key="3">
    <source>
        <dbReference type="ARBA" id="ARBA00022692"/>
    </source>
</evidence>
<dbReference type="Gene3D" id="1.20.1560.10">
    <property type="entry name" value="ABC transporter type 1, transmembrane domain"/>
    <property type="match status" value="1"/>
</dbReference>
<evidence type="ECO:0000313" key="12">
    <source>
        <dbReference type="EMBL" id="GAX78993.1"/>
    </source>
</evidence>
<dbReference type="AlphaFoldDB" id="A0A250X7D2"/>
<keyword evidence="4" id="KW-0547">Nucleotide-binding</keyword>
<dbReference type="SUPFAM" id="SSF90123">
    <property type="entry name" value="ABC transporter transmembrane region"/>
    <property type="match status" value="1"/>
</dbReference>
<dbReference type="PROSITE" id="PS50893">
    <property type="entry name" value="ABC_TRANSPORTER_2"/>
    <property type="match status" value="1"/>
</dbReference>
<feature type="domain" description="ABC transporter" evidence="10">
    <location>
        <begin position="531"/>
        <end position="765"/>
    </location>
</feature>
<evidence type="ECO:0000259" key="10">
    <source>
        <dbReference type="PROSITE" id="PS50893"/>
    </source>
</evidence>
<dbReference type="InterPro" id="IPR027417">
    <property type="entry name" value="P-loop_NTPase"/>
</dbReference>
<dbReference type="GO" id="GO:0140359">
    <property type="term" value="F:ABC-type transporter activity"/>
    <property type="evidence" value="ECO:0007669"/>
    <property type="project" value="InterPro"/>
</dbReference>
<feature type="transmembrane region" description="Helical" evidence="9">
    <location>
        <begin position="319"/>
        <end position="345"/>
    </location>
</feature>
<dbReference type="InterPro" id="IPR039421">
    <property type="entry name" value="Type_1_exporter"/>
</dbReference>
<evidence type="ECO:0000256" key="2">
    <source>
        <dbReference type="ARBA" id="ARBA00022448"/>
    </source>
</evidence>
<dbReference type="FunFam" id="3.40.50.300:FF:000287">
    <property type="entry name" value="Multidrug ABC transporter ATP-binding protein"/>
    <property type="match status" value="1"/>
</dbReference>
<evidence type="ECO:0000256" key="4">
    <source>
        <dbReference type="ARBA" id="ARBA00022741"/>
    </source>
</evidence>
<keyword evidence="3 9" id="KW-0812">Transmembrane</keyword>
<dbReference type="PROSITE" id="PS50929">
    <property type="entry name" value="ABC_TM1F"/>
    <property type="match status" value="1"/>
</dbReference>
<gene>
    <name evidence="12" type="ORF">CEUSTIGMA_g6433.t1</name>
</gene>
<dbReference type="GO" id="GO:0006879">
    <property type="term" value="P:intracellular iron ion homeostasis"/>
    <property type="evidence" value="ECO:0007669"/>
    <property type="project" value="TreeGrafter"/>
</dbReference>
<evidence type="ECO:0008006" key="14">
    <source>
        <dbReference type="Google" id="ProtNLM"/>
    </source>
</evidence>
<dbReference type="Pfam" id="PF00005">
    <property type="entry name" value="ABC_tran"/>
    <property type="match status" value="1"/>
</dbReference>